<evidence type="ECO:0000256" key="1">
    <source>
        <dbReference type="ARBA" id="ARBA00007832"/>
    </source>
</evidence>
<proteinExistence type="inferred from homology"/>
<dbReference type="Pfam" id="PF04183">
    <property type="entry name" value="IucA_IucC"/>
    <property type="match status" value="1"/>
</dbReference>
<feature type="domain" description="Aerobactin siderophore biosynthesis IucA/IucC N-terminal" evidence="2">
    <location>
        <begin position="117"/>
        <end position="341"/>
    </location>
</feature>
<protein>
    <submittedName>
        <fullName evidence="4">IucA/IucC family siderophore biosynthesis protein</fullName>
    </submittedName>
</protein>
<sequence length="547" mass="59973">MTLRSAAGDLPALDAFLNSALREGWLRKTSQDQGQLAFRDPSGREVRAGLRAASRLRYLFDGTLCRRTPNGWEAVEAETLLADLAGQVGDTFQDRVLDSLAAIRRAPPQRGDVNSWTFIAAEQALKAGHPFHPNPRSRDEMSAEDAARFAPEQEGQFALRWIAARPELLTLSSGAAPLLRLLAKADLGSVPSDAVPLPWHPWQAQRLRQRPEVARMVEQSVLWDLGPGRSDWAATSSMRSLHAWHAPYMVKTSLSLKLTNSVRDLSLREVRRGVHVSDLLQSDIGAEIEQAFPDLHILGEPAYVALRGTNGIVDASMVVLRDNPFRDAGTTGPVLLAALCEAKPNGSSPLGTMVARIGQGAARHWFERFLEVAIRPVLELRARYGLLFGAHQQNLMIELSNGWPSAVWIRDCQGTGHLESFHDKLTAACPGIGEGTENVVNAELGDGLLIYYVVVNSVFNTLSTLVLDGLAQEDDLLSTWRQFLERERERTPGDPSLYGRLLTRPTLTCKGNFSTSMSGVNEADGDARGQLAAFFELPNPILETVDA</sequence>
<reference evidence="4 5" key="1">
    <citation type="submission" date="2020-11" db="EMBL/GenBank/DDBJ databases">
        <title>Description of Pontivivens ytuae sp. nov. isolated from deep sea sediment of Mariana Trench.</title>
        <authorList>
            <person name="Wang Z."/>
            <person name="Sun Q.-L."/>
            <person name="Xu X.-D."/>
            <person name="Tang Y.-Z."/>
            <person name="Zhang J."/>
        </authorList>
    </citation>
    <scope>NUCLEOTIDE SEQUENCE [LARGE SCALE GENOMIC DNA]</scope>
    <source>
        <strain evidence="4 5">MT2928</strain>
    </source>
</reference>
<evidence type="ECO:0000259" key="3">
    <source>
        <dbReference type="Pfam" id="PF06276"/>
    </source>
</evidence>
<dbReference type="InterPro" id="IPR007310">
    <property type="entry name" value="Aerobactin_biosyn_IucA/IucC_N"/>
</dbReference>
<evidence type="ECO:0000313" key="4">
    <source>
        <dbReference type="EMBL" id="QPH55599.1"/>
    </source>
</evidence>
<dbReference type="Pfam" id="PF06276">
    <property type="entry name" value="FhuF"/>
    <property type="match status" value="1"/>
</dbReference>
<comment type="similarity">
    <text evidence="1">Belongs to the IucA/IucC family.</text>
</comment>
<dbReference type="EMBL" id="CP064942">
    <property type="protein sequence ID" value="QPH55599.1"/>
    <property type="molecule type" value="Genomic_DNA"/>
</dbReference>
<dbReference type="InterPro" id="IPR037455">
    <property type="entry name" value="LucA/IucC-like"/>
</dbReference>
<dbReference type="GO" id="GO:0016881">
    <property type="term" value="F:acid-amino acid ligase activity"/>
    <property type="evidence" value="ECO:0007669"/>
    <property type="project" value="UniProtKB-ARBA"/>
</dbReference>
<dbReference type="PANTHER" id="PTHR34384">
    <property type="entry name" value="L-2,3-DIAMINOPROPANOATE--CITRATE LIGASE"/>
    <property type="match status" value="1"/>
</dbReference>
<evidence type="ECO:0000259" key="2">
    <source>
        <dbReference type="Pfam" id="PF04183"/>
    </source>
</evidence>
<dbReference type="Gene3D" id="1.10.510.40">
    <property type="match status" value="1"/>
</dbReference>
<gene>
    <name evidence="4" type="ORF">I0K15_07665</name>
</gene>
<evidence type="ECO:0000313" key="5">
    <source>
        <dbReference type="Proteomes" id="UP000594800"/>
    </source>
</evidence>
<name>A0A7S9LUP5_9RHOB</name>
<feature type="domain" description="Aerobactin siderophore biosynthesis IucA/IucC-like C-terminal" evidence="3">
    <location>
        <begin position="364"/>
        <end position="522"/>
    </location>
</feature>
<dbReference type="Proteomes" id="UP000594800">
    <property type="component" value="Chromosome"/>
</dbReference>
<dbReference type="InterPro" id="IPR022770">
    <property type="entry name" value="IucA/IucC-like_C"/>
</dbReference>
<accession>A0A7S9LUP5</accession>
<organism evidence="4 5">
    <name type="scientific">Pontivivens ytuae</name>
    <dbReference type="NCBI Taxonomy" id="2789856"/>
    <lineage>
        <taxon>Bacteria</taxon>
        <taxon>Pseudomonadati</taxon>
        <taxon>Pseudomonadota</taxon>
        <taxon>Alphaproteobacteria</taxon>
        <taxon>Rhodobacterales</taxon>
        <taxon>Paracoccaceae</taxon>
        <taxon>Pontivivens</taxon>
    </lineage>
</organism>
<keyword evidence="5" id="KW-1185">Reference proteome</keyword>
<dbReference type="KEGG" id="poz:I0K15_07665"/>
<dbReference type="PANTHER" id="PTHR34384:SF5">
    <property type="entry name" value="L-2,3-DIAMINOPROPANOATE--CITRATE LIGASE"/>
    <property type="match status" value="1"/>
</dbReference>
<dbReference type="GO" id="GO:0019290">
    <property type="term" value="P:siderophore biosynthetic process"/>
    <property type="evidence" value="ECO:0007669"/>
    <property type="project" value="InterPro"/>
</dbReference>
<dbReference type="RefSeq" id="WP_196104861.1">
    <property type="nucleotide sequence ID" value="NZ_CP064942.1"/>
</dbReference>
<dbReference type="AlphaFoldDB" id="A0A7S9LUP5"/>